<evidence type="ECO:0000313" key="3">
    <source>
        <dbReference type="Proteomes" id="UP001205843"/>
    </source>
</evidence>
<organism evidence="2 3">
    <name type="scientific">Natronocella acetinitrilica</name>
    <dbReference type="NCBI Taxonomy" id="414046"/>
    <lineage>
        <taxon>Bacteria</taxon>
        <taxon>Pseudomonadati</taxon>
        <taxon>Pseudomonadota</taxon>
        <taxon>Gammaproteobacteria</taxon>
        <taxon>Chromatiales</taxon>
        <taxon>Ectothiorhodospiraceae</taxon>
        <taxon>Natronocella</taxon>
    </lineage>
</organism>
<keyword evidence="1" id="KW-0732">Signal</keyword>
<feature type="chain" id="PRO_5042236739" evidence="1">
    <location>
        <begin position="20"/>
        <end position="187"/>
    </location>
</feature>
<dbReference type="Pfam" id="PF00300">
    <property type="entry name" value="His_Phos_1"/>
    <property type="match status" value="1"/>
</dbReference>
<name>A0AAE3G4A3_9GAMM</name>
<sequence>MLKRLLLLFLLSLPMAATATDAVWEALQEGGHAVLMRHALAPGTGDPAGFVLEDCTTQRNLSAGGRRQAERMGELFRAQGLGDLTVYTSRWCRSRDTAEALDLGPVTELEALDSFFAFRDRRDTALRGMREAIIELQGGPSVVMVTHQVNITGTVSNWVNSGEAVVVRADDNGGIIEVGRIPAPSSD</sequence>
<keyword evidence="3" id="KW-1185">Reference proteome</keyword>
<feature type="signal peptide" evidence="1">
    <location>
        <begin position="1"/>
        <end position="19"/>
    </location>
</feature>
<dbReference type="Gene3D" id="3.40.50.1240">
    <property type="entry name" value="Phosphoglycerate mutase-like"/>
    <property type="match status" value="1"/>
</dbReference>
<evidence type="ECO:0000256" key="1">
    <source>
        <dbReference type="SAM" id="SignalP"/>
    </source>
</evidence>
<dbReference type="RefSeq" id="WP_253479075.1">
    <property type="nucleotide sequence ID" value="NZ_JALJXV010000006.1"/>
</dbReference>
<proteinExistence type="predicted"/>
<dbReference type="InterPro" id="IPR013078">
    <property type="entry name" value="His_Pase_superF_clade-1"/>
</dbReference>
<dbReference type="InterPro" id="IPR029033">
    <property type="entry name" value="His_PPase_superfam"/>
</dbReference>
<protein>
    <submittedName>
        <fullName evidence="2">Broad specificity phosphatase PhoE</fullName>
    </submittedName>
</protein>
<evidence type="ECO:0000313" key="2">
    <source>
        <dbReference type="EMBL" id="MCP1675540.1"/>
    </source>
</evidence>
<dbReference type="CDD" id="cd07067">
    <property type="entry name" value="HP_PGM_like"/>
    <property type="match status" value="1"/>
</dbReference>
<dbReference type="AlphaFoldDB" id="A0AAE3G4A3"/>
<dbReference type="EMBL" id="JALJXV010000006">
    <property type="protein sequence ID" value="MCP1675540.1"/>
    <property type="molecule type" value="Genomic_DNA"/>
</dbReference>
<gene>
    <name evidence="2" type="ORF">J2T57_002690</name>
</gene>
<reference evidence="2" key="1">
    <citation type="submission" date="2022-03" db="EMBL/GenBank/DDBJ databases">
        <title>Genomic Encyclopedia of Type Strains, Phase III (KMG-III): the genomes of soil and plant-associated and newly described type strains.</title>
        <authorList>
            <person name="Whitman W."/>
        </authorList>
    </citation>
    <scope>NUCLEOTIDE SEQUENCE</scope>
    <source>
        <strain evidence="2">ANL 6-2</strain>
    </source>
</reference>
<dbReference type="Proteomes" id="UP001205843">
    <property type="component" value="Unassembled WGS sequence"/>
</dbReference>
<comment type="caution">
    <text evidence="2">The sequence shown here is derived from an EMBL/GenBank/DDBJ whole genome shotgun (WGS) entry which is preliminary data.</text>
</comment>
<accession>A0AAE3G4A3</accession>
<dbReference type="SUPFAM" id="SSF53254">
    <property type="entry name" value="Phosphoglycerate mutase-like"/>
    <property type="match status" value="1"/>
</dbReference>